<comment type="similarity">
    <text evidence="1">Belongs to the short-chain dehydrogenases/reductases (SDR) family.</text>
</comment>
<dbReference type="FunFam" id="3.40.50.720:FF:000084">
    <property type="entry name" value="Short-chain dehydrogenase reductase"/>
    <property type="match status" value="1"/>
</dbReference>
<accession>A0A9W6SAU0</accession>
<evidence type="ECO:0000256" key="3">
    <source>
        <dbReference type="ARBA" id="ARBA00023027"/>
    </source>
</evidence>
<dbReference type="PRINTS" id="PR00080">
    <property type="entry name" value="SDRFAMILY"/>
</dbReference>
<organism evidence="6 7">
    <name type="scientific">Actinoallomurus iriomotensis</name>
    <dbReference type="NCBI Taxonomy" id="478107"/>
    <lineage>
        <taxon>Bacteria</taxon>
        <taxon>Bacillati</taxon>
        <taxon>Actinomycetota</taxon>
        <taxon>Actinomycetes</taxon>
        <taxon>Streptosporangiales</taxon>
        <taxon>Thermomonosporaceae</taxon>
        <taxon>Actinoallomurus</taxon>
    </lineage>
</organism>
<dbReference type="AlphaFoldDB" id="A0A9W6SAU0"/>
<evidence type="ECO:0000313" key="5">
    <source>
        <dbReference type="EMBL" id="GLY72526.1"/>
    </source>
</evidence>
<keyword evidence="2" id="KW-0560">Oxidoreductase</keyword>
<evidence type="ECO:0000259" key="4">
    <source>
        <dbReference type="SMART" id="SM00822"/>
    </source>
</evidence>
<dbReference type="Proteomes" id="UP001165135">
    <property type="component" value="Unassembled WGS sequence"/>
</dbReference>
<evidence type="ECO:0000313" key="6">
    <source>
        <dbReference type="EMBL" id="GLY90194.1"/>
    </source>
</evidence>
<name>A0A9W6SAU0_9ACTN</name>
<dbReference type="PANTHER" id="PTHR24321:SF8">
    <property type="entry name" value="ESTRADIOL 17-BETA-DEHYDROGENASE 8-RELATED"/>
    <property type="match status" value="1"/>
</dbReference>
<keyword evidence="3" id="KW-0520">NAD</keyword>
<dbReference type="InterPro" id="IPR002347">
    <property type="entry name" value="SDR_fam"/>
</dbReference>
<comment type="caution">
    <text evidence="6">The sequence shown here is derived from an EMBL/GenBank/DDBJ whole genome shotgun (WGS) entry which is preliminary data.</text>
</comment>
<sequence>MGRLDGKVALITGGARGMGEAHVRRFVAEGARVVFGDVLETEGGRLAEELGDATRFVRMDVTRPDDWQAAVDTALADFGGLGVLVNNAGILRYGRIEDMSLDQFTRIIEVNLVGQWLGVKSVIGAMRTAGGGSIVNVSSTEGFVGATGLAAYSASKFGVRGLTKAAARELGEYGIRVNSIHPGAILTPMVTDDAALVSAKAESADAFLRALPLGRMGTPEEIPALVVFLASDEATYCTGSEFVVDGGMLTGAGY</sequence>
<dbReference type="InterPro" id="IPR057326">
    <property type="entry name" value="KR_dom"/>
</dbReference>
<dbReference type="GO" id="GO:0016491">
    <property type="term" value="F:oxidoreductase activity"/>
    <property type="evidence" value="ECO:0007669"/>
    <property type="project" value="UniProtKB-KW"/>
</dbReference>
<dbReference type="SUPFAM" id="SSF51735">
    <property type="entry name" value="NAD(P)-binding Rossmann-fold domains"/>
    <property type="match status" value="1"/>
</dbReference>
<dbReference type="RefSeq" id="WP_285580892.1">
    <property type="nucleotide sequence ID" value="NZ_BSTJ01000001.1"/>
</dbReference>
<protein>
    <submittedName>
        <fullName evidence="6">3-alpha-(Or 20-beta)-hydroxysteroid dehydrogenase</fullName>
    </submittedName>
</protein>
<reference evidence="6" key="2">
    <citation type="submission" date="2023-03" db="EMBL/GenBank/DDBJ databases">
        <title>Actinoallomurus iriomotensis NBRC 103684.</title>
        <authorList>
            <person name="Ichikawa N."/>
            <person name="Sato H."/>
            <person name="Tonouchi N."/>
        </authorList>
    </citation>
    <scope>NUCLEOTIDE SEQUENCE</scope>
    <source>
        <strain evidence="6">NBRC 103684</strain>
    </source>
</reference>
<dbReference type="PRINTS" id="PR00081">
    <property type="entry name" value="GDHRDH"/>
</dbReference>
<dbReference type="Pfam" id="PF13561">
    <property type="entry name" value="adh_short_C2"/>
    <property type="match status" value="1"/>
</dbReference>
<keyword evidence="7" id="KW-1185">Reference proteome</keyword>
<dbReference type="InterPro" id="IPR036291">
    <property type="entry name" value="NAD(P)-bd_dom_sf"/>
</dbReference>
<dbReference type="PANTHER" id="PTHR24321">
    <property type="entry name" value="DEHYDROGENASES, SHORT CHAIN"/>
    <property type="match status" value="1"/>
</dbReference>
<evidence type="ECO:0000313" key="7">
    <source>
        <dbReference type="Proteomes" id="UP001165074"/>
    </source>
</evidence>
<reference evidence="5" key="1">
    <citation type="submission" date="2023-03" db="EMBL/GenBank/DDBJ databases">
        <title>Actinoallomurus iriomotensis NBRC 103681.</title>
        <authorList>
            <person name="Ichikawa N."/>
            <person name="Sato H."/>
            <person name="Tonouchi N."/>
        </authorList>
    </citation>
    <scope>NUCLEOTIDE SEQUENCE</scope>
    <source>
        <strain evidence="5">NBRC 103681</strain>
    </source>
</reference>
<dbReference type="NCBIfam" id="NF005559">
    <property type="entry name" value="PRK07231.1"/>
    <property type="match status" value="1"/>
</dbReference>
<dbReference type="SMART" id="SM00822">
    <property type="entry name" value="PKS_KR"/>
    <property type="match status" value="1"/>
</dbReference>
<evidence type="ECO:0000256" key="1">
    <source>
        <dbReference type="ARBA" id="ARBA00006484"/>
    </source>
</evidence>
<proteinExistence type="inferred from homology"/>
<dbReference type="EMBL" id="BSTK01000015">
    <property type="protein sequence ID" value="GLY90194.1"/>
    <property type="molecule type" value="Genomic_DNA"/>
</dbReference>
<dbReference type="EMBL" id="BSTJ01000001">
    <property type="protein sequence ID" value="GLY72526.1"/>
    <property type="molecule type" value="Genomic_DNA"/>
</dbReference>
<dbReference type="Proteomes" id="UP001165074">
    <property type="component" value="Unassembled WGS sequence"/>
</dbReference>
<dbReference type="Gene3D" id="3.40.50.720">
    <property type="entry name" value="NAD(P)-binding Rossmann-like Domain"/>
    <property type="match status" value="1"/>
</dbReference>
<dbReference type="PROSITE" id="PS00061">
    <property type="entry name" value="ADH_SHORT"/>
    <property type="match status" value="1"/>
</dbReference>
<dbReference type="InterPro" id="IPR020904">
    <property type="entry name" value="Sc_DH/Rdtase_CS"/>
</dbReference>
<feature type="domain" description="Ketoreductase" evidence="4">
    <location>
        <begin position="7"/>
        <end position="188"/>
    </location>
</feature>
<evidence type="ECO:0000256" key="2">
    <source>
        <dbReference type="ARBA" id="ARBA00023002"/>
    </source>
</evidence>
<gene>
    <name evidence="6" type="primary">fabG3</name>
    <name evidence="5" type="ORF">Airi01_007930</name>
    <name evidence="6" type="ORF">Airi02_081230</name>
</gene>